<dbReference type="SUPFAM" id="SSF54928">
    <property type="entry name" value="RNA-binding domain, RBD"/>
    <property type="match status" value="1"/>
</dbReference>
<feature type="compositionally biased region" description="Polar residues" evidence="1">
    <location>
        <begin position="130"/>
        <end position="141"/>
    </location>
</feature>
<evidence type="ECO:0000313" key="4">
    <source>
        <dbReference type="Proteomes" id="UP001172101"/>
    </source>
</evidence>
<feature type="domain" description="SAP" evidence="2">
    <location>
        <begin position="3"/>
        <end position="37"/>
    </location>
</feature>
<protein>
    <recommendedName>
        <fullName evidence="2">SAP domain-containing protein</fullName>
    </recommendedName>
</protein>
<feature type="compositionally biased region" description="Pro residues" evidence="1">
    <location>
        <begin position="118"/>
        <end position="127"/>
    </location>
</feature>
<dbReference type="Proteomes" id="UP001172101">
    <property type="component" value="Unassembled WGS sequence"/>
</dbReference>
<comment type="caution">
    <text evidence="3">The sequence shown here is derived from an EMBL/GenBank/DDBJ whole genome shotgun (WGS) entry which is preliminary data.</text>
</comment>
<feature type="compositionally biased region" description="Polar residues" evidence="1">
    <location>
        <begin position="281"/>
        <end position="298"/>
    </location>
</feature>
<gene>
    <name evidence="3" type="ORF">B0T26DRAFT_619560</name>
</gene>
<dbReference type="EMBL" id="JAUIRO010000003">
    <property type="protein sequence ID" value="KAK0722098.1"/>
    <property type="molecule type" value="Genomic_DNA"/>
</dbReference>
<dbReference type="InterPro" id="IPR003034">
    <property type="entry name" value="SAP_dom"/>
</dbReference>
<organism evidence="3 4">
    <name type="scientific">Lasiosphaeria miniovina</name>
    <dbReference type="NCBI Taxonomy" id="1954250"/>
    <lineage>
        <taxon>Eukaryota</taxon>
        <taxon>Fungi</taxon>
        <taxon>Dikarya</taxon>
        <taxon>Ascomycota</taxon>
        <taxon>Pezizomycotina</taxon>
        <taxon>Sordariomycetes</taxon>
        <taxon>Sordariomycetidae</taxon>
        <taxon>Sordariales</taxon>
        <taxon>Lasiosphaeriaceae</taxon>
        <taxon>Lasiosphaeria</taxon>
    </lineage>
</organism>
<feature type="region of interest" description="Disordered" evidence="1">
    <location>
        <begin position="232"/>
        <end position="309"/>
    </location>
</feature>
<dbReference type="PANTHER" id="PTHR47031">
    <property type="entry name" value="SAP DNA-BINDING DOMAIN-CONTAINING PROTEIN"/>
    <property type="match status" value="1"/>
</dbReference>
<dbReference type="SMART" id="SM00513">
    <property type="entry name" value="SAP"/>
    <property type="match status" value="1"/>
</dbReference>
<dbReference type="AlphaFoldDB" id="A0AA40AU76"/>
<dbReference type="Gene3D" id="1.10.720.30">
    <property type="entry name" value="SAP domain"/>
    <property type="match status" value="1"/>
</dbReference>
<dbReference type="PROSITE" id="PS50800">
    <property type="entry name" value="SAP"/>
    <property type="match status" value="1"/>
</dbReference>
<dbReference type="InterPro" id="IPR035979">
    <property type="entry name" value="RBD_domain_sf"/>
</dbReference>
<feature type="compositionally biased region" description="Polar residues" evidence="1">
    <location>
        <begin position="260"/>
        <end position="270"/>
    </location>
</feature>
<dbReference type="SUPFAM" id="SSF68906">
    <property type="entry name" value="SAP domain"/>
    <property type="match status" value="1"/>
</dbReference>
<feature type="compositionally biased region" description="Basic and acidic residues" evidence="1">
    <location>
        <begin position="271"/>
        <end position="280"/>
    </location>
</feature>
<accession>A0AA40AU76</accession>
<keyword evidence="4" id="KW-1185">Reference proteome</keyword>
<sequence length="583" mass="64257">TDVSRMTVADLRVELKRLGLPQAGKKADLIKRLAAAEAEAKVEGEVDDANAAELRGAPSREASAKPQPGISLQPGIITHHDAHPSPDPSPKAITQAEKSPLLPHGSSVPVGNGDQSDPPEPADPEPPTVIQKSPSPIQEISSGLKINEVVDDGQDAPAVPELINDVKSRKRRSRSPPQFDDEIARKRARQNEDHVKGDQNLNEISSPGHETAALLEDLKDVSYAIIQSEVPKNQTEPGVQSSLIHPAHSPQDVSVEAEPGQSQHFSSTEMHIQEDTDMTGHEQTSNRKSSIDSQNGHQESPVVEDKDVEPAVHPATSAIYIKNFMRPLKDNVLKDYLVELATSAGSATDPEAVQEQYLDQIRTHAYVKFRSIACASRARAGLHGKIWPPERNRRELWVDFIPPDKVREWSATELAEGGRGSLSRWEVRYEPDTEGRVRARLVNAETEPFRYVSAKPQPSVPAAVIPSGPARQFLGVEGAPLGPRGRGNYRQVPFPIGDGDHIITKTQPPLAYKPVPQELARRRLDNMRSYYTRDRNRDIGRPDEINRYTFEDVDAFVDRGKEVFVGIRPPHRGAERRQGNFGG</sequence>
<dbReference type="GeneID" id="85319320"/>
<feature type="compositionally biased region" description="Polar residues" evidence="1">
    <location>
        <begin position="232"/>
        <end position="243"/>
    </location>
</feature>
<dbReference type="InterPro" id="IPR034257">
    <property type="entry name" value="Acinus_RRM"/>
</dbReference>
<dbReference type="GO" id="GO:0003676">
    <property type="term" value="F:nucleic acid binding"/>
    <property type="evidence" value="ECO:0007669"/>
    <property type="project" value="InterPro"/>
</dbReference>
<evidence type="ECO:0000313" key="3">
    <source>
        <dbReference type="EMBL" id="KAK0722098.1"/>
    </source>
</evidence>
<dbReference type="Pfam" id="PF02037">
    <property type="entry name" value="SAP"/>
    <property type="match status" value="1"/>
</dbReference>
<dbReference type="RefSeq" id="XP_060298022.1">
    <property type="nucleotide sequence ID" value="XM_060436050.1"/>
</dbReference>
<dbReference type="CDD" id="cd12432">
    <property type="entry name" value="RRM_ACINU"/>
    <property type="match status" value="1"/>
</dbReference>
<proteinExistence type="predicted"/>
<dbReference type="InterPro" id="IPR036361">
    <property type="entry name" value="SAP_dom_sf"/>
</dbReference>
<name>A0AA40AU76_9PEZI</name>
<reference evidence="3" key="1">
    <citation type="submission" date="2023-06" db="EMBL/GenBank/DDBJ databases">
        <title>Genome-scale phylogeny and comparative genomics of the fungal order Sordariales.</title>
        <authorList>
            <consortium name="Lawrence Berkeley National Laboratory"/>
            <person name="Hensen N."/>
            <person name="Bonometti L."/>
            <person name="Westerberg I."/>
            <person name="Brannstrom I.O."/>
            <person name="Guillou S."/>
            <person name="Cros-Aarteil S."/>
            <person name="Calhoun S."/>
            <person name="Haridas S."/>
            <person name="Kuo A."/>
            <person name="Mondo S."/>
            <person name="Pangilinan J."/>
            <person name="Riley R."/>
            <person name="LaButti K."/>
            <person name="Andreopoulos B."/>
            <person name="Lipzen A."/>
            <person name="Chen C."/>
            <person name="Yanf M."/>
            <person name="Daum C."/>
            <person name="Ng V."/>
            <person name="Clum A."/>
            <person name="Steindorff A."/>
            <person name="Ohm R."/>
            <person name="Martin F."/>
            <person name="Silar P."/>
            <person name="Natvig D."/>
            <person name="Lalanne C."/>
            <person name="Gautier V."/>
            <person name="Ament-velasquez S.L."/>
            <person name="Kruys A."/>
            <person name="Hutchinson M.I."/>
            <person name="Powell A.J."/>
            <person name="Barry K."/>
            <person name="Miller A.N."/>
            <person name="Grigoriev I.V."/>
            <person name="Debuchy R."/>
            <person name="Gladieux P."/>
            <person name="Thoren M.H."/>
            <person name="Johannesson H."/>
        </authorList>
    </citation>
    <scope>NUCLEOTIDE SEQUENCE</scope>
    <source>
        <strain evidence="3">SMH2392-1A</strain>
    </source>
</reference>
<dbReference type="PANTHER" id="PTHR47031:SF3">
    <property type="entry name" value="SAP DOMAIN-CONTAINING PROTEIN"/>
    <property type="match status" value="1"/>
</dbReference>
<evidence type="ECO:0000256" key="1">
    <source>
        <dbReference type="SAM" id="MobiDB-lite"/>
    </source>
</evidence>
<evidence type="ECO:0000259" key="2">
    <source>
        <dbReference type="PROSITE" id="PS50800"/>
    </source>
</evidence>
<feature type="compositionally biased region" description="Basic and acidic residues" evidence="1">
    <location>
        <begin position="182"/>
        <end position="197"/>
    </location>
</feature>
<feature type="non-terminal residue" evidence="3">
    <location>
        <position position="583"/>
    </location>
</feature>
<feature type="non-terminal residue" evidence="3">
    <location>
        <position position="1"/>
    </location>
</feature>
<feature type="region of interest" description="Disordered" evidence="1">
    <location>
        <begin position="36"/>
        <end position="213"/>
    </location>
</feature>